<feature type="compositionally biased region" description="Pro residues" evidence="1">
    <location>
        <begin position="109"/>
        <end position="118"/>
    </location>
</feature>
<name>A0A438G361_VITVI</name>
<dbReference type="InterPro" id="IPR005162">
    <property type="entry name" value="Retrotrans_gag_dom"/>
</dbReference>
<feature type="domain" description="Retrotransposon gag" evidence="2">
    <location>
        <begin position="192"/>
        <end position="238"/>
    </location>
</feature>
<reference evidence="3 4" key="1">
    <citation type="journal article" date="2018" name="PLoS Genet.">
        <title>Population sequencing reveals clonal diversity and ancestral inbreeding in the grapevine cultivar Chardonnay.</title>
        <authorList>
            <person name="Roach M.J."/>
            <person name="Johnson D.L."/>
            <person name="Bohlmann J."/>
            <person name="van Vuuren H.J."/>
            <person name="Jones S.J."/>
            <person name="Pretorius I.S."/>
            <person name="Schmidt S.A."/>
            <person name="Borneman A.R."/>
        </authorList>
    </citation>
    <scope>NUCLEOTIDE SEQUENCE [LARGE SCALE GENOMIC DNA]</scope>
    <source>
        <strain evidence="4">cv. Chardonnay</strain>
        <tissue evidence="3">Leaf</tissue>
    </source>
</reference>
<dbReference type="Proteomes" id="UP000288805">
    <property type="component" value="Unassembled WGS sequence"/>
</dbReference>
<accession>A0A438G361</accession>
<evidence type="ECO:0000313" key="3">
    <source>
        <dbReference type="EMBL" id="RVW66641.1"/>
    </source>
</evidence>
<evidence type="ECO:0000259" key="2">
    <source>
        <dbReference type="Pfam" id="PF03732"/>
    </source>
</evidence>
<evidence type="ECO:0000313" key="4">
    <source>
        <dbReference type="Proteomes" id="UP000288805"/>
    </source>
</evidence>
<gene>
    <name evidence="3" type="ORF">CK203_063598</name>
</gene>
<comment type="caution">
    <text evidence="3">The sequence shown here is derived from an EMBL/GenBank/DDBJ whole genome shotgun (WGS) entry which is preliminary data.</text>
</comment>
<protein>
    <recommendedName>
        <fullName evidence="2">Retrotransposon gag domain-containing protein</fullName>
    </recommendedName>
</protein>
<proteinExistence type="predicted"/>
<evidence type="ECO:0000256" key="1">
    <source>
        <dbReference type="SAM" id="MobiDB-lite"/>
    </source>
</evidence>
<dbReference type="Pfam" id="PF03732">
    <property type="entry name" value="Retrotrans_gag"/>
    <property type="match status" value="1"/>
</dbReference>
<feature type="region of interest" description="Disordered" evidence="1">
    <location>
        <begin position="96"/>
        <end position="136"/>
    </location>
</feature>
<dbReference type="EMBL" id="QGNW01000639">
    <property type="protein sequence ID" value="RVW66641.1"/>
    <property type="molecule type" value="Genomic_DNA"/>
</dbReference>
<organism evidence="3 4">
    <name type="scientific">Vitis vinifera</name>
    <name type="common">Grape</name>
    <dbReference type="NCBI Taxonomy" id="29760"/>
    <lineage>
        <taxon>Eukaryota</taxon>
        <taxon>Viridiplantae</taxon>
        <taxon>Streptophyta</taxon>
        <taxon>Embryophyta</taxon>
        <taxon>Tracheophyta</taxon>
        <taxon>Spermatophyta</taxon>
        <taxon>Magnoliopsida</taxon>
        <taxon>eudicotyledons</taxon>
        <taxon>Gunneridae</taxon>
        <taxon>Pentapetalae</taxon>
        <taxon>rosids</taxon>
        <taxon>Vitales</taxon>
        <taxon>Vitaceae</taxon>
        <taxon>Viteae</taxon>
        <taxon>Vitis</taxon>
    </lineage>
</organism>
<dbReference type="AlphaFoldDB" id="A0A438G361"/>
<sequence length="242" mass="27122">MLVSPYFQITSLSQLFLIGFLNCLGVIPNYLPSTKPGFGITSSERAISMFGSTMEMTDIRAMKTCIALRLLIEIDLSSRAWIKDWVRGLTGTTPPVLIQGTTPHDSSTTPPPLPPLPSSKPTIQPDYTIPPPPPLPVQSTPQAGAFVLHGQTVTTPHSVWPLHRRDTNDHVVPSVPKWCHPALVCFIGPSRRRTWTDLAQEFLRQYSFNIVVDVSRRELEALRQRLDETVTSFISRWREKIA</sequence>